<reference evidence="1" key="1">
    <citation type="submission" date="2014-09" db="EMBL/GenBank/DDBJ databases">
        <authorList>
            <person name="Magalhaes I.L.F."/>
            <person name="Oliveira U."/>
            <person name="Santos F.R."/>
            <person name="Vidigal T.H.D.A."/>
            <person name="Brescovit A.D."/>
            <person name="Santos A.J."/>
        </authorList>
    </citation>
    <scope>NUCLEOTIDE SEQUENCE</scope>
    <source>
        <tissue evidence="1">Shoot tissue taken approximately 20 cm above the soil surface</tissue>
    </source>
</reference>
<dbReference type="AlphaFoldDB" id="A0A0A9F7L4"/>
<accession>A0A0A9F7L4</accession>
<organism evidence="1">
    <name type="scientific">Arundo donax</name>
    <name type="common">Giant reed</name>
    <name type="synonym">Donax arundinaceus</name>
    <dbReference type="NCBI Taxonomy" id="35708"/>
    <lineage>
        <taxon>Eukaryota</taxon>
        <taxon>Viridiplantae</taxon>
        <taxon>Streptophyta</taxon>
        <taxon>Embryophyta</taxon>
        <taxon>Tracheophyta</taxon>
        <taxon>Spermatophyta</taxon>
        <taxon>Magnoliopsida</taxon>
        <taxon>Liliopsida</taxon>
        <taxon>Poales</taxon>
        <taxon>Poaceae</taxon>
        <taxon>PACMAD clade</taxon>
        <taxon>Arundinoideae</taxon>
        <taxon>Arundineae</taxon>
        <taxon>Arundo</taxon>
    </lineage>
</organism>
<protein>
    <submittedName>
        <fullName evidence="1">Uncharacterized protein</fullName>
    </submittedName>
</protein>
<evidence type="ECO:0000313" key="1">
    <source>
        <dbReference type="EMBL" id="JAE09030.1"/>
    </source>
</evidence>
<reference evidence="1" key="2">
    <citation type="journal article" date="2015" name="Data Brief">
        <title>Shoot transcriptome of the giant reed, Arundo donax.</title>
        <authorList>
            <person name="Barrero R.A."/>
            <person name="Guerrero F.D."/>
            <person name="Moolhuijzen P."/>
            <person name="Goolsby J.A."/>
            <person name="Tidwell J."/>
            <person name="Bellgard S.E."/>
            <person name="Bellgard M.I."/>
        </authorList>
    </citation>
    <scope>NUCLEOTIDE SEQUENCE</scope>
    <source>
        <tissue evidence="1">Shoot tissue taken approximately 20 cm above the soil surface</tissue>
    </source>
</reference>
<dbReference type="EMBL" id="GBRH01188866">
    <property type="protein sequence ID" value="JAE09030.1"/>
    <property type="molecule type" value="Transcribed_RNA"/>
</dbReference>
<sequence length="47" mass="5342">MELLCKKSELDGAKACSGNIKWIIAQEGRTSRFIIPLIYARSHSRFC</sequence>
<proteinExistence type="predicted"/>
<name>A0A0A9F7L4_ARUDO</name>